<protein>
    <submittedName>
        <fullName evidence="2">Uncharacterized protein</fullName>
    </submittedName>
</protein>
<accession>A0A3E0DYD6</accession>
<keyword evidence="1" id="KW-0732">Signal</keyword>
<comment type="caution">
    <text evidence="2">The sequence shown here is derived from an EMBL/GenBank/DDBJ whole genome shotgun (WGS) entry which is preliminary data.</text>
</comment>
<evidence type="ECO:0000313" key="3">
    <source>
        <dbReference type="Proteomes" id="UP000256405"/>
    </source>
</evidence>
<dbReference type="RefSeq" id="WP_169714494.1">
    <property type="nucleotide sequence ID" value="NZ_MSSW01000092.1"/>
</dbReference>
<dbReference type="Proteomes" id="UP000256405">
    <property type="component" value="Unassembled WGS sequence"/>
</dbReference>
<name>A0A3E0DYD6_9BACT</name>
<feature type="signal peptide" evidence="1">
    <location>
        <begin position="1"/>
        <end position="18"/>
    </location>
</feature>
<gene>
    <name evidence="2" type="ORF">C8N25_10822</name>
</gene>
<evidence type="ECO:0000313" key="2">
    <source>
        <dbReference type="EMBL" id="REG88589.1"/>
    </source>
</evidence>
<organism evidence="2 3">
    <name type="scientific">Algoriphagus antarcticus</name>
    <dbReference type="NCBI Taxonomy" id="238540"/>
    <lineage>
        <taxon>Bacteria</taxon>
        <taxon>Pseudomonadati</taxon>
        <taxon>Bacteroidota</taxon>
        <taxon>Cytophagia</taxon>
        <taxon>Cytophagales</taxon>
        <taxon>Cyclobacteriaceae</taxon>
        <taxon>Algoriphagus</taxon>
    </lineage>
</organism>
<evidence type="ECO:0000256" key="1">
    <source>
        <dbReference type="SAM" id="SignalP"/>
    </source>
</evidence>
<feature type="chain" id="PRO_5017542041" evidence="1">
    <location>
        <begin position="19"/>
        <end position="52"/>
    </location>
</feature>
<dbReference type="EMBL" id="QUNF01000008">
    <property type="protein sequence ID" value="REG88589.1"/>
    <property type="molecule type" value="Genomic_DNA"/>
</dbReference>
<sequence>MKKLLILLFVVMHTLSFAQEVIKPTTEFVITGKVHQEVTISIPTLINLNQIQ</sequence>
<dbReference type="AlphaFoldDB" id="A0A3E0DYD6"/>
<proteinExistence type="predicted"/>
<reference evidence="2 3" key="1">
    <citation type="submission" date="2018-08" db="EMBL/GenBank/DDBJ databases">
        <title>Genomic Encyclopedia of Archaeal and Bacterial Type Strains, Phase II (KMG-II): from individual species to whole genera.</title>
        <authorList>
            <person name="Goeker M."/>
        </authorList>
    </citation>
    <scope>NUCLEOTIDE SEQUENCE [LARGE SCALE GENOMIC DNA]</scope>
    <source>
        <strain evidence="2 3">DSM 15986</strain>
    </source>
</reference>
<keyword evidence="3" id="KW-1185">Reference proteome</keyword>